<feature type="domain" description="Bacterial shufflon protein N-terminal" evidence="1">
    <location>
        <begin position="81"/>
        <end position="360"/>
    </location>
</feature>
<evidence type="ECO:0000313" key="3">
    <source>
        <dbReference type="Proteomes" id="UP000045824"/>
    </source>
</evidence>
<accession>A0A0T9LAZ2</accession>
<dbReference type="EMBL" id="CPYI01000007">
    <property type="protein sequence ID" value="CNE74529.1"/>
    <property type="molecule type" value="Genomic_DNA"/>
</dbReference>
<evidence type="ECO:0000313" key="2">
    <source>
        <dbReference type="EMBL" id="CNE74529.1"/>
    </source>
</evidence>
<protein>
    <submittedName>
        <fullName evidence="2">Large exoprotein involved in heme utilization or adhesion</fullName>
    </submittedName>
</protein>
<proteinExistence type="predicted"/>
<dbReference type="RefSeq" id="WP_050119466.1">
    <property type="nucleotide sequence ID" value="NZ_CAWMAB010000007.1"/>
</dbReference>
<sequence>MIKQYKKGFSLLELVLVLGVGTAMAFIKFQDMKNEQEVAIANTVGAQIKQVGEAVNRYISIRYDKLSTLTSSTSQSNDPGPRVCSSNGCEITYQTLINEGLLPVSYTGMNANKSSYKVLLKRSGIAPNYVINGLVMTTAIWNEGGKVRYDLLGKAMQSAGIDSGMTRSPTVASGYGGQWNEKSSDYSNITTEGLLAYRVGYDSSMYSVYLRRDGTLPMTGDLNMGGKSINNAKDITAAGTVMAEVLKSTGSTNVGDALTVAGNSTLTGAVEVRSTLSVTGASTYGGVVQVNNVINATGNINTTSDINSKRVYSGYIQSTGRITSDEYVQINGIAVSGAACSPNGLIGRSSAGDMLSCQSGVWGSGGKVEVIYGNNPVCSANKIPVARYWTQPGGSNYGNYCTLQTGWAGVTTPSCESCANWEKCHMVYSASWSATACS</sequence>
<dbReference type="AlphaFoldDB" id="A0A0T9LAZ2"/>
<evidence type="ECO:0000259" key="1">
    <source>
        <dbReference type="Pfam" id="PF04917"/>
    </source>
</evidence>
<dbReference type="InterPro" id="IPR007001">
    <property type="entry name" value="Shufflon_N"/>
</dbReference>
<dbReference type="Pfam" id="PF04917">
    <property type="entry name" value="Shufflon_N"/>
    <property type="match status" value="1"/>
</dbReference>
<organism evidence="2 3">
    <name type="scientific">Yersinia kristensenii</name>
    <dbReference type="NCBI Taxonomy" id="28152"/>
    <lineage>
        <taxon>Bacteria</taxon>
        <taxon>Pseudomonadati</taxon>
        <taxon>Pseudomonadota</taxon>
        <taxon>Gammaproteobacteria</taxon>
        <taxon>Enterobacterales</taxon>
        <taxon>Yersiniaceae</taxon>
        <taxon>Yersinia</taxon>
    </lineage>
</organism>
<dbReference type="Proteomes" id="UP000045824">
    <property type="component" value="Unassembled WGS sequence"/>
</dbReference>
<reference evidence="2 3" key="1">
    <citation type="submission" date="2015-03" db="EMBL/GenBank/DDBJ databases">
        <authorList>
            <person name="Murphy D."/>
        </authorList>
    </citation>
    <scope>NUCLEOTIDE SEQUENCE [LARGE SCALE GENOMIC DNA]</scope>
    <source>
        <strain evidence="2 3">FCF326</strain>
    </source>
</reference>
<name>A0A0T9LAZ2_YERKR</name>
<gene>
    <name evidence="2" type="ORF">ERS008491_02159</name>
</gene>